<evidence type="ECO:0000313" key="1">
    <source>
        <dbReference type="EMBL" id="EOY27344.1"/>
    </source>
</evidence>
<dbReference type="Proteomes" id="UP000026915">
    <property type="component" value="Chromosome 6"/>
</dbReference>
<protein>
    <submittedName>
        <fullName evidence="1">Uncharacterized protein</fullName>
    </submittedName>
</protein>
<dbReference type="HOGENOM" id="CLU_1819340_0_0_1"/>
<reference evidence="1 2" key="1">
    <citation type="journal article" date="2013" name="Genome Biol.">
        <title>The genome sequence of the most widely cultivated cacao type and its use to identify candidate genes regulating pod color.</title>
        <authorList>
            <person name="Motamayor J.C."/>
            <person name="Mockaitis K."/>
            <person name="Schmutz J."/>
            <person name="Haiminen N."/>
            <person name="Iii D.L."/>
            <person name="Cornejo O."/>
            <person name="Findley S.D."/>
            <person name="Zheng P."/>
            <person name="Utro F."/>
            <person name="Royaert S."/>
            <person name="Saski C."/>
            <person name="Jenkins J."/>
            <person name="Podicheti R."/>
            <person name="Zhao M."/>
            <person name="Scheffler B.E."/>
            <person name="Stack J.C."/>
            <person name="Feltus F.A."/>
            <person name="Mustiga G.M."/>
            <person name="Amores F."/>
            <person name="Phillips W."/>
            <person name="Marelli J.P."/>
            <person name="May G.D."/>
            <person name="Shapiro H."/>
            <person name="Ma J."/>
            <person name="Bustamante C.D."/>
            <person name="Schnell R.J."/>
            <person name="Main D."/>
            <person name="Gilbert D."/>
            <person name="Parida L."/>
            <person name="Kuhn D.N."/>
        </authorList>
    </citation>
    <scope>NUCLEOTIDE SEQUENCE [LARGE SCALE GENOMIC DNA]</scope>
    <source>
        <strain evidence="2">cv. Matina 1-6</strain>
    </source>
</reference>
<accession>A0A061GJT3</accession>
<dbReference type="AlphaFoldDB" id="A0A061GJT3"/>
<name>A0A061GJT3_THECC</name>
<gene>
    <name evidence="1" type="ORF">TCM_029210</name>
</gene>
<organism evidence="1 2">
    <name type="scientific">Theobroma cacao</name>
    <name type="common">Cacao</name>
    <name type="synonym">Cocoa</name>
    <dbReference type="NCBI Taxonomy" id="3641"/>
    <lineage>
        <taxon>Eukaryota</taxon>
        <taxon>Viridiplantae</taxon>
        <taxon>Streptophyta</taxon>
        <taxon>Embryophyta</taxon>
        <taxon>Tracheophyta</taxon>
        <taxon>Spermatophyta</taxon>
        <taxon>Magnoliopsida</taxon>
        <taxon>eudicotyledons</taxon>
        <taxon>Gunneridae</taxon>
        <taxon>Pentapetalae</taxon>
        <taxon>rosids</taxon>
        <taxon>malvids</taxon>
        <taxon>Malvales</taxon>
        <taxon>Malvaceae</taxon>
        <taxon>Byttnerioideae</taxon>
        <taxon>Theobroma</taxon>
    </lineage>
</organism>
<evidence type="ECO:0000313" key="2">
    <source>
        <dbReference type="Proteomes" id="UP000026915"/>
    </source>
</evidence>
<proteinExistence type="predicted"/>
<dbReference type="EMBL" id="CM001884">
    <property type="protein sequence ID" value="EOY27344.1"/>
    <property type="molecule type" value="Genomic_DNA"/>
</dbReference>
<sequence length="142" mass="16359">MTATARDDRRLARRTATVARGRLRQLMRIEEKAKKVFSVSKGKKGVHLMSVYNNRERDRRQKGIKEAKNEISPFPLIFDRLGWGELCVLERVGSLRTQRRNVETGNGKHVTLSPVAYVVHPRQDVLFLTQIADTCRLHRHTG</sequence>
<keyword evidence="2" id="KW-1185">Reference proteome</keyword>
<dbReference type="InParanoid" id="A0A061GJT3"/>
<dbReference type="Gramene" id="EOY27344">
    <property type="protein sequence ID" value="EOY27344"/>
    <property type="gene ID" value="TCM_029210"/>
</dbReference>